<dbReference type="InterPro" id="IPR036291">
    <property type="entry name" value="NAD(P)-bd_dom_sf"/>
</dbReference>
<dbReference type="GO" id="GO:0030497">
    <property type="term" value="P:fatty acid elongation"/>
    <property type="evidence" value="ECO:0007669"/>
    <property type="project" value="TreeGrafter"/>
</dbReference>
<dbReference type="PROSITE" id="PS00061">
    <property type="entry name" value="ADH_SHORT"/>
    <property type="match status" value="1"/>
</dbReference>
<dbReference type="PRINTS" id="PR00080">
    <property type="entry name" value="SDRFAMILY"/>
</dbReference>
<dbReference type="InterPro" id="IPR002347">
    <property type="entry name" value="SDR_fam"/>
</dbReference>
<dbReference type="InterPro" id="IPR020904">
    <property type="entry name" value="Sc_DH/Rdtase_CS"/>
</dbReference>
<evidence type="ECO:0000259" key="2">
    <source>
        <dbReference type="SMART" id="SM00822"/>
    </source>
</evidence>
<dbReference type="PRINTS" id="PR00081">
    <property type="entry name" value="GDHRDH"/>
</dbReference>
<sequence>MRFSGKTVLVTGAGGGIGRGMALGFAAEGAKIHACDTDADSVAITVAAIASRGGEAKASTLDVSDELQIDTALSDAEAEFGAPHVLVHCAAVNRLMPILETPAEEWRRIVDVNLTGSFLIARAAAQRMIPNKFGRIVLISSNVGFRGAAQRGAYAASKAGVINFAETLAIELADKGITVNTIAPGPTETPMTAWQPPEIRRALIADVPLGRYGRIDEMVFGALFLASDEASYITAHTLSIDGGFAGAGIIKPELGAEQTI</sequence>
<dbReference type="PANTHER" id="PTHR42760:SF40">
    <property type="entry name" value="3-OXOACYL-[ACYL-CARRIER-PROTEIN] REDUCTASE, CHLOROPLASTIC"/>
    <property type="match status" value="1"/>
</dbReference>
<name>A0A7L5BVX4_9RHOB</name>
<dbReference type="Gene3D" id="3.40.50.720">
    <property type="entry name" value="NAD(P)-binding Rossmann-like Domain"/>
    <property type="match status" value="1"/>
</dbReference>
<comment type="similarity">
    <text evidence="1">Belongs to the short-chain dehydrogenases/reductases (SDR) family.</text>
</comment>
<dbReference type="FunFam" id="3.40.50.720:FF:000084">
    <property type="entry name" value="Short-chain dehydrogenase reductase"/>
    <property type="match status" value="1"/>
</dbReference>
<dbReference type="AlphaFoldDB" id="A0A7L5BVX4"/>
<dbReference type="SMART" id="SM00822">
    <property type="entry name" value="PKS_KR"/>
    <property type="match status" value="1"/>
</dbReference>
<feature type="domain" description="Ketoreductase" evidence="2">
    <location>
        <begin position="6"/>
        <end position="185"/>
    </location>
</feature>
<dbReference type="RefSeq" id="WP_165098679.1">
    <property type="nucleotide sequence ID" value="NZ_CP049056.1"/>
</dbReference>
<protein>
    <submittedName>
        <fullName evidence="3">SDR family oxidoreductase</fullName>
    </submittedName>
</protein>
<organism evidence="3 4">
    <name type="scientific">Pikeienuella piscinae</name>
    <dbReference type="NCBI Taxonomy" id="2748098"/>
    <lineage>
        <taxon>Bacteria</taxon>
        <taxon>Pseudomonadati</taxon>
        <taxon>Pseudomonadota</taxon>
        <taxon>Alphaproteobacteria</taxon>
        <taxon>Rhodobacterales</taxon>
        <taxon>Paracoccaceae</taxon>
        <taxon>Pikeienuella</taxon>
    </lineage>
</organism>
<proteinExistence type="inferred from homology"/>
<dbReference type="EMBL" id="CP049056">
    <property type="protein sequence ID" value="QIE56015.1"/>
    <property type="molecule type" value="Genomic_DNA"/>
</dbReference>
<dbReference type="PANTHER" id="PTHR42760">
    <property type="entry name" value="SHORT-CHAIN DEHYDROGENASES/REDUCTASES FAMILY MEMBER"/>
    <property type="match status" value="1"/>
</dbReference>
<evidence type="ECO:0000313" key="3">
    <source>
        <dbReference type="EMBL" id="QIE56015.1"/>
    </source>
</evidence>
<dbReference type="GO" id="GO:0016616">
    <property type="term" value="F:oxidoreductase activity, acting on the CH-OH group of donors, NAD or NADP as acceptor"/>
    <property type="evidence" value="ECO:0007669"/>
    <property type="project" value="UniProtKB-ARBA"/>
</dbReference>
<evidence type="ECO:0000313" key="4">
    <source>
        <dbReference type="Proteomes" id="UP000503336"/>
    </source>
</evidence>
<reference evidence="3 4" key="1">
    <citation type="submission" date="2020-02" db="EMBL/GenBank/DDBJ databases">
        <title>complete genome sequence of Rhodobacteraceae bacterium.</title>
        <authorList>
            <person name="Park J."/>
            <person name="Kim Y.-S."/>
            <person name="Kim K.-H."/>
        </authorList>
    </citation>
    <scope>NUCLEOTIDE SEQUENCE [LARGE SCALE GENOMIC DNA]</scope>
    <source>
        <strain evidence="3 4">RR4-56</strain>
    </source>
</reference>
<dbReference type="SUPFAM" id="SSF51735">
    <property type="entry name" value="NAD(P)-binding Rossmann-fold domains"/>
    <property type="match status" value="1"/>
</dbReference>
<accession>A0A7L5BVX4</accession>
<gene>
    <name evidence="3" type="ORF">G5B40_11460</name>
</gene>
<dbReference type="Pfam" id="PF13561">
    <property type="entry name" value="adh_short_C2"/>
    <property type="match status" value="1"/>
</dbReference>
<dbReference type="Proteomes" id="UP000503336">
    <property type="component" value="Chromosome"/>
</dbReference>
<dbReference type="InterPro" id="IPR057326">
    <property type="entry name" value="KR_dom"/>
</dbReference>
<keyword evidence="4" id="KW-1185">Reference proteome</keyword>
<dbReference type="KEGG" id="hdh:G5B40_11460"/>
<evidence type="ECO:0000256" key="1">
    <source>
        <dbReference type="ARBA" id="ARBA00006484"/>
    </source>
</evidence>